<dbReference type="RefSeq" id="WP_203685777.1">
    <property type="nucleotide sequence ID" value="NZ_BONT01000012.1"/>
</dbReference>
<name>A0A841FRT3_9ACTN</name>
<proteinExistence type="predicted"/>
<dbReference type="AlphaFoldDB" id="A0A841FRT3"/>
<dbReference type="SUPFAM" id="SSF51445">
    <property type="entry name" value="(Trans)glycosidases"/>
    <property type="match status" value="1"/>
</dbReference>
<protein>
    <submittedName>
        <fullName evidence="1">Uncharacterized protein</fullName>
    </submittedName>
</protein>
<keyword evidence="2" id="KW-1185">Reference proteome</keyword>
<reference evidence="1 2" key="1">
    <citation type="submission" date="2020-08" db="EMBL/GenBank/DDBJ databases">
        <title>Genomic Encyclopedia of Type Strains, Phase IV (KMG-IV): sequencing the most valuable type-strain genomes for metagenomic binning, comparative biology and taxonomic classification.</title>
        <authorList>
            <person name="Goeker M."/>
        </authorList>
    </citation>
    <scope>NUCLEOTIDE SEQUENCE [LARGE SCALE GENOMIC DNA]</scope>
    <source>
        <strain evidence="1 2">YIM 65646</strain>
    </source>
</reference>
<sequence>MATVVFAAVAMAMPDGLGNEPTTSMRPMPPGPVFGITTDDGYDGDALAASVANLPVTPTTRVVFDEYVPAAKYVEPVRRLWSESYVMGMLLDSFYLAEYSTEEYLDRTTEYLDAIGSTVDIWEVGNEVNGEWAGAADDVVEKVAGAWELVEARGLRSAMTLYYNPECWEDPANEMFAWAEANVPQRMREGLDYVWISYYEEDCEGQRFDAGHWTDVFSRLRAMFPGSAIGFGETGMATTAPVDERVAYVERYYGMEVGVPGYVGGNFWWYFAQDCVPWRGDSEVCAALAEGMGGG</sequence>
<dbReference type="EMBL" id="JACHGT010000016">
    <property type="protein sequence ID" value="MBB6038504.1"/>
    <property type="molecule type" value="Genomic_DNA"/>
</dbReference>
<evidence type="ECO:0000313" key="2">
    <source>
        <dbReference type="Proteomes" id="UP000548476"/>
    </source>
</evidence>
<dbReference type="InterPro" id="IPR017853">
    <property type="entry name" value="GH"/>
</dbReference>
<accession>A0A841FRT3</accession>
<gene>
    <name evidence="1" type="ORF">HNR73_006387</name>
</gene>
<evidence type="ECO:0000313" key="1">
    <source>
        <dbReference type="EMBL" id="MBB6038504.1"/>
    </source>
</evidence>
<organism evidence="1 2">
    <name type="scientific">Phytomonospora endophytica</name>
    <dbReference type="NCBI Taxonomy" id="714109"/>
    <lineage>
        <taxon>Bacteria</taxon>
        <taxon>Bacillati</taxon>
        <taxon>Actinomycetota</taxon>
        <taxon>Actinomycetes</taxon>
        <taxon>Micromonosporales</taxon>
        <taxon>Micromonosporaceae</taxon>
        <taxon>Phytomonospora</taxon>
    </lineage>
</organism>
<comment type="caution">
    <text evidence="1">The sequence shown here is derived from an EMBL/GenBank/DDBJ whole genome shotgun (WGS) entry which is preliminary data.</text>
</comment>
<dbReference type="Proteomes" id="UP000548476">
    <property type="component" value="Unassembled WGS sequence"/>
</dbReference>